<dbReference type="InterPro" id="IPR003437">
    <property type="entry name" value="GcvP"/>
</dbReference>
<dbReference type="Pfam" id="PF02347">
    <property type="entry name" value="GDC-P"/>
    <property type="match status" value="2"/>
</dbReference>
<feature type="domain" description="Glycine cleavage system P-protein N-terminal" evidence="10">
    <location>
        <begin position="8"/>
        <end position="437"/>
    </location>
</feature>
<reference evidence="12" key="1">
    <citation type="submission" date="2020-11" db="EMBL/GenBank/DDBJ databases">
        <title>Genome seq and assembly of Planobacterium sp.</title>
        <authorList>
            <person name="Chhetri G."/>
        </authorList>
    </citation>
    <scope>NUCLEOTIDE SEQUENCE</scope>
    <source>
        <strain evidence="12">GCR5</strain>
    </source>
</reference>
<dbReference type="GO" id="GO:0004375">
    <property type="term" value="F:glycine dehydrogenase (decarboxylating) activity"/>
    <property type="evidence" value="ECO:0007669"/>
    <property type="project" value="UniProtKB-EC"/>
</dbReference>
<evidence type="ECO:0000256" key="7">
    <source>
        <dbReference type="ARBA" id="ARBA00023002"/>
    </source>
</evidence>
<dbReference type="FunFam" id="3.90.1150.10:FF:000007">
    <property type="entry name" value="Glycine dehydrogenase (decarboxylating), mitochondrial"/>
    <property type="match status" value="1"/>
</dbReference>
<dbReference type="GO" id="GO:0005829">
    <property type="term" value="C:cytosol"/>
    <property type="evidence" value="ECO:0007669"/>
    <property type="project" value="TreeGrafter"/>
</dbReference>
<dbReference type="GO" id="GO:0019464">
    <property type="term" value="P:glycine decarboxylation via glycine cleavage system"/>
    <property type="evidence" value="ECO:0007669"/>
    <property type="project" value="TreeGrafter"/>
</dbReference>
<dbReference type="RefSeq" id="WP_194738171.1">
    <property type="nucleotide sequence ID" value="NZ_JADKYY010000001.1"/>
</dbReference>
<comment type="similarity">
    <text evidence="3">Belongs to the GcvP family.</text>
</comment>
<gene>
    <name evidence="12" type="primary">gcvP</name>
    <name evidence="12" type="ORF">IC612_00290</name>
</gene>
<evidence type="ECO:0000259" key="10">
    <source>
        <dbReference type="Pfam" id="PF02347"/>
    </source>
</evidence>
<dbReference type="EC" id="1.4.4.2" evidence="5"/>
<dbReference type="NCBIfam" id="TIGR00461">
    <property type="entry name" value="gcvP"/>
    <property type="match status" value="1"/>
</dbReference>
<comment type="catalytic activity">
    <reaction evidence="8">
        <text>N(6)-[(R)-lipoyl]-L-lysyl-[glycine-cleavage complex H protein] + glycine + H(+) = N(6)-[(R)-S(8)-aminomethyldihydrolipoyl]-L-lysyl-[glycine-cleavage complex H protein] + CO2</text>
        <dbReference type="Rhea" id="RHEA:24304"/>
        <dbReference type="Rhea" id="RHEA-COMP:10494"/>
        <dbReference type="Rhea" id="RHEA-COMP:10495"/>
        <dbReference type="ChEBI" id="CHEBI:15378"/>
        <dbReference type="ChEBI" id="CHEBI:16526"/>
        <dbReference type="ChEBI" id="CHEBI:57305"/>
        <dbReference type="ChEBI" id="CHEBI:83099"/>
        <dbReference type="ChEBI" id="CHEBI:83143"/>
        <dbReference type="EC" id="1.4.4.2"/>
    </reaction>
</comment>
<dbReference type="Proteomes" id="UP000694480">
    <property type="component" value="Unassembled WGS sequence"/>
</dbReference>
<comment type="subunit">
    <text evidence="4">The glycine cleavage system is composed of four proteins: P, T, L and H.</text>
</comment>
<evidence type="ECO:0000313" key="12">
    <source>
        <dbReference type="EMBL" id="MBF5026236.1"/>
    </source>
</evidence>
<evidence type="ECO:0000256" key="9">
    <source>
        <dbReference type="PIRSR" id="PIRSR603437-50"/>
    </source>
</evidence>
<name>A0A930YU12_9FLAO</name>
<evidence type="ECO:0000256" key="3">
    <source>
        <dbReference type="ARBA" id="ARBA00010756"/>
    </source>
</evidence>
<evidence type="ECO:0000256" key="8">
    <source>
        <dbReference type="ARBA" id="ARBA00049026"/>
    </source>
</evidence>
<evidence type="ECO:0000256" key="5">
    <source>
        <dbReference type="ARBA" id="ARBA00012134"/>
    </source>
</evidence>
<dbReference type="AlphaFoldDB" id="A0A930YU12"/>
<dbReference type="SUPFAM" id="SSF53383">
    <property type="entry name" value="PLP-dependent transferases"/>
    <property type="match status" value="2"/>
</dbReference>
<evidence type="ECO:0000256" key="6">
    <source>
        <dbReference type="ARBA" id="ARBA00022898"/>
    </source>
</evidence>
<comment type="function">
    <text evidence="2">The glycine cleavage system catalyzes the degradation of glycine. The P protein binds the alpha-amino group of glycine through its pyridoxal phosphate cofactor; CO(2) is released and the remaining methylamine moiety is then transferred to the lipoamide cofactor of the H protein.</text>
</comment>
<evidence type="ECO:0000256" key="2">
    <source>
        <dbReference type="ARBA" id="ARBA00003788"/>
    </source>
</evidence>
<dbReference type="InterPro" id="IPR015422">
    <property type="entry name" value="PyrdxlP-dep_Trfase_small"/>
</dbReference>
<dbReference type="InterPro" id="IPR020581">
    <property type="entry name" value="GDC_P"/>
</dbReference>
<dbReference type="InterPro" id="IPR015421">
    <property type="entry name" value="PyrdxlP-dep_Trfase_major"/>
</dbReference>
<accession>A0A930YU12</accession>
<dbReference type="Gene3D" id="3.40.640.10">
    <property type="entry name" value="Type I PLP-dependent aspartate aminotransferase-like (Major domain)"/>
    <property type="match status" value="2"/>
</dbReference>
<dbReference type="InterPro" id="IPR049316">
    <property type="entry name" value="GDC-P_C"/>
</dbReference>
<feature type="domain" description="Glycine cleavage system P-protein N-terminal" evidence="10">
    <location>
        <begin position="456"/>
        <end position="728"/>
    </location>
</feature>
<feature type="domain" description="Glycine dehydrogenase C-terminal" evidence="11">
    <location>
        <begin position="773"/>
        <end position="893"/>
    </location>
</feature>
<evidence type="ECO:0000256" key="1">
    <source>
        <dbReference type="ARBA" id="ARBA00001933"/>
    </source>
</evidence>
<evidence type="ECO:0000259" key="11">
    <source>
        <dbReference type="Pfam" id="PF21478"/>
    </source>
</evidence>
<dbReference type="Pfam" id="PF21478">
    <property type="entry name" value="GcvP2_C"/>
    <property type="match status" value="1"/>
</dbReference>
<dbReference type="PANTHER" id="PTHR11773:SF1">
    <property type="entry name" value="GLYCINE DEHYDROGENASE (DECARBOXYLATING), MITOCHONDRIAL"/>
    <property type="match status" value="1"/>
</dbReference>
<organism evidence="12 13">
    <name type="scientific">Planobacterium oryzisoli</name>
    <dbReference type="NCBI Taxonomy" id="2771435"/>
    <lineage>
        <taxon>Bacteria</taxon>
        <taxon>Pseudomonadati</taxon>
        <taxon>Bacteroidota</taxon>
        <taxon>Flavobacteriia</taxon>
        <taxon>Flavobacteriales</taxon>
        <taxon>Weeksellaceae</taxon>
        <taxon>Chryseobacterium group</taxon>
        <taxon>Chryseobacterium</taxon>
    </lineage>
</organism>
<dbReference type="GO" id="GO:0016594">
    <property type="term" value="F:glycine binding"/>
    <property type="evidence" value="ECO:0007669"/>
    <property type="project" value="TreeGrafter"/>
</dbReference>
<sequence length="951" mass="105533">MNTQQFVNRHISLNEVDQSAMMQKIGVDSLEELISQTIPDSIRLEKDLNISKPLSEYEMIRHSRSLANKNSDFANYIGFGYHNTLLPAAIKRNIFENPSWYTAYTPYQAEIAQGRLEALLNYQTVITSLTGLPIANASLLDESTAAAEAMSMFFGSRTKEQKKGANRFFVSDLVLPQTVAVLKTKAEGLGIQIVEGDHASMELDSSYFGALLQYPGKNGILIDYTDLIASYKELDLQVAVACDPLALVKVKSPASMGADCAVGTSQRFGIPMGYGGPHAAFFACKEDYKRDIPGRIIGVSQDAYGKRALRMALQTREQHIKRERATSNICTAQVLLAVMAGMYCVYHGPKGLAYIADQIHFKTNALASALSILGYDIVEEPVFDTVKFRLSEEEKGRLMRLMRDRRINLNYFSEGYVSIAINESTTVKKLDYLLEAFAQFLDKQAFKLTIKEEGSIPQELLRTDAVLTEEVFNKYHTETELMRYIKRLERKDLSLTHSMISLGSCTMKLNAATQMLPLSWGEWGSVHPFVPTEQAGGYQQMIKELERDLSEITGFAATSLQPNSGAQGEYAGLMVIREYHKSRGELHRNIVLIPQSAHGTNPASAVLAGMKVVVCKNLENGEIDPVDWAEKASQHSENLAAAMITYPSTYGFFDANIREIIEIVHTHGGQVYMDGANMNAQVGFTSPGHIGADVCHLNLHKTFAIPHGGGGPGVGPICVAKHLVEFLPSNPNIRIGGKNALEAISAAPYGSSLVLNISYAYIKMLGTEGLKKATEHAILNANYLKEVLAEHYPVLYQNEQGRVAHECIIDFRQFKPYGIEVADVAKRLMDYGFHAPTVSFPVAGTLMIEPTESESKEEIDRFAEALISIRQEIEEVVQGLADKDNNVLVNAPHTEQVVISDTWDRPYSREKAAYPLEWVRERKFFASVSRVDEAFGDRNLVCTCEPIEAYM</sequence>
<dbReference type="GO" id="GO:0030170">
    <property type="term" value="F:pyridoxal phosphate binding"/>
    <property type="evidence" value="ECO:0007669"/>
    <property type="project" value="TreeGrafter"/>
</dbReference>
<evidence type="ECO:0000256" key="4">
    <source>
        <dbReference type="ARBA" id="ARBA00011690"/>
    </source>
</evidence>
<keyword evidence="6 9" id="KW-0663">Pyridoxal phosphate</keyword>
<keyword evidence="7 12" id="KW-0560">Oxidoreductase</keyword>
<dbReference type="InterPro" id="IPR015424">
    <property type="entry name" value="PyrdxlP-dep_Trfase"/>
</dbReference>
<feature type="modified residue" description="N6-(pyridoxal phosphate)lysine" evidence="9">
    <location>
        <position position="701"/>
    </location>
</feature>
<dbReference type="Gene3D" id="3.90.1150.10">
    <property type="entry name" value="Aspartate Aminotransferase, domain 1"/>
    <property type="match status" value="2"/>
</dbReference>
<protein>
    <recommendedName>
        <fullName evidence="5">glycine dehydrogenase (aminomethyl-transferring)</fullName>
        <ecNumber evidence="5">1.4.4.2</ecNumber>
    </recommendedName>
</protein>
<dbReference type="FunFam" id="3.40.640.10:FF:000005">
    <property type="entry name" value="Glycine dehydrogenase (decarboxylating), mitochondrial"/>
    <property type="match status" value="1"/>
</dbReference>
<proteinExistence type="inferred from homology"/>
<keyword evidence="13" id="KW-1185">Reference proteome</keyword>
<dbReference type="CDD" id="cd00613">
    <property type="entry name" value="GDC-P"/>
    <property type="match status" value="2"/>
</dbReference>
<dbReference type="FunFam" id="3.40.640.10:FF:000007">
    <property type="entry name" value="glycine dehydrogenase (Decarboxylating), mitochondrial"/>
    <property type="match status" value="1"/>
</dbReference>
<dbReference type="PANTHER" id="PTHR11773">
    <property type="entry name" value="GLYCINE DEHYDROGENASE, DECARBOXYLATING"/>
    <property type="match status" value="1"/>
</dbReference>
<dbReference type="InterPro" id="IPR049315">
    <property type="entry name" value="GDC-P_N"/>
</dbReference>
<comment type="cofactor">
    <cofactor evidence="1 9">
        <name>pyridoxal 5'-phosphate</name>
        <dbReference type="ChEBI" id="CHEBI:597326"/>
    </cofactor>
</comment>
<evidence type="ECO:0000313" key="13">
    <source>
        <dbReference type="Proteomes" id="UP000694480"/>
    </source>
</evidence>
<dbReference type="GO" id="GO:0005960">
    <property type="term" value="C:glycine cleavage complex"/>
    <property type="evidence" value="ECO:0007669"/>
    <property type="project" value="TreeGrafter"/>
</dbReference>
<dbReference type="EMBL" id="JADKYY010000001">
    <property type="protein sequence ID" value="MBF5026236.1"/>
    <property type="molecule type" value="Genomic_DNA"/>
</dbReference>
<comment type="caution">
    <text evidence="12">The sequence shown here is derived from an EMBL/GenBank/DDBJ whole genome shotgun (WGS) entry which is preliminary data.</text>
</comment>